<dbReference type="InterPro" id="IPR001296">
    <property type="entry name" value="Glyco_trans_1"/>
</dbReference>
<dbReference type="GO" id="GO:0016757">
    <property type="term" value="F:glycosyltransferase activity"/>
    <property type="evidence" value="ECO:0007669"/>
    <property type="project" value="InterPro"/>
</dbReference>
<dbReference type="PANTHER" id="PTHR12526">
    <property type="entry name" value="GLYCOSYLTRANSFERASE"/>
    <property type="match status" value="1"/>
</dbReference>
<dbReference type="Gene3D" id="3.40.50.2000">
    <property type="entry name" value="Glycogen Phosphorylase B"/>
    <property type="match status" value="2"/>
</dbReference>
<evidence type="ECO:0000313" key="1">
    <source>
        <dbReference type="EMBL" id="ALV86825.1"/>
    </source>
</evidence>
<dbReference type="PATRIC" id="fig|470.2117.peg.2841"/>
<sequence>MSKVENKMKFLMISSFLPSVLNFRGKLLEAIHHQGHEIHIIAPDVELFQPEMDKLKSLGYSVYAVEMQRTGTNPIADIKTLFEIYKITKKIQPDYVLSYTIKPVIYGTLAAYLAKVPNRFSLITGLGYAFQNVDSTSKRSTFQKIVHWLYKQALIRSSKVFFQNPDDLALFQQLNLLSNKVPAVVVNGSGVNVTDFEVVSLPRAVNGEVKVSFLLIARLLQDKGIREYVEAAKLIKKEYPQIEFNLVGWIDENPTAIKQQELDSWIDGNIIKYWGKLSDVRPAIAESSIYVLPSYREGTPRTVLEAMSMGRAIITTDAPGCRETVEHDGNGYLVEVKSVTSLEMAMRKFIQNPELAEIMGTRSREIALHKYDVHQVNHHMMTEMGIK</sequence>
<dbReference type="InterPro" id="IPR028098">
    <property type="entry name" value="Glyco_trans_4-like_N"/>
</dbReference>
<protein>
    <submittedName>
        <fullName evidence="1">Gtr2</fullName>
    </submittedName>
</protein>
<dbReference type="Pfam" id="PF13477">
    <property type="entry name" value="Glyco_trans_4_2"/>
    <property type="match status" value="1"/>
</dbReference>
<accession>A0A0U3KDL6</accession>
<organism evidence="1">
    <name type="scientific">Acinetobacter baumannii</name>
    <dbReference type="NCBI Taxonomy" id="470"/>
    <lineage>
        <taxon>Bacteria</taxon>
        <taxon>Pseudomonadati</taxon>
        <taxon>Pseudomonadota</taxon>
        <taxon>Gammaproteobacteria</taxon>
        <taxon>Moraxellales</taxon>
        <taxon>Moraxellaceae</taxon>
        <taxon>Acinetobacter</taxon>
        <taxon>Acinetobacter calcoaceticus/baumannii complex</taxon>
    </lineage>
</organism>
<dbReference type="EMBL" id="KU165787">
    <property type="protein sequence ID" value="ALV86825.1"/>
    <property type="molecule type" value="Genomic_DNA"/>
</dbReference>
<gene>
    <name evidence="1" type="primary">gtr2</name>
</gene>
<dbReference type="SUPFAM" id="SSF53756">
    <property type="entry name" value="UDP-Glycosyltransferase/glycogen phosphorylase"/>
    <property type="match status" value="1"/>
</dbReference>
<reference evidence="1" key="1">
    <citation type="submission" date="2015-11" db="EMBL/GenBank/DDBJ databases">
        <title>Acinetobacter baumannii KL19 capsule biosynthesis gene cluster.</title>
        <authorList>
            <person name="Kenyon J.J."/>
            <person name="Hall R.M."/>
        </authorList>
    </citation>
    <scope>NUCLEOTIDE SEQUENCE</scope>
    <source>
        <strain evidence="1">RBH2</strain>
    </source>
</reference>
<dbReference type="PANTHER" id="PTHR12526:SF638">
    <property type="entry name" value="SPORE COAT PROTEIN SA"/>
    <property type="match status" value="1"/>
</dbReference>
<name>A0A0U3KDL6_ACIBA</name>
<dbReference type="CDD" id="cd03808">
    <property type="entry name" value="GT4_CapM-like"/>
    <property type="match status" value="1"/>
</dbReference>
<dbReference type="Pfam" id="PF00534">
    <property type="entry name" value="Glycos_transf_1"/>
    <property type="match status" value="1"/>
</dbReference>
<dbReference type="AlphaFoldDB" id="A0A0U3KDL6"/>
<dbReference type="GO" id="GO:1901135">
    <property type="term" value="P:carbohydrate derivative metabolic process"/>
    <property type="evidence" value="ECO:0007669"/>
    <property type="project" value="UniProtKB-ARBA"/>
</dbReference>
<proteinExistence type="predicted"/>